<dbReference type="RefSeq" id="WP_326122119.1">
    <property type="nucleotide sequence ID" value="NZ_JARSFG010000005.1"/>
</dbReference>
<dbReference type="Gene3D" id="3.30.1380.20">
    <property type="entry name" value="Trafficking protein particle complex subunit 3"/>
    <property type="match status" value="1"/>
</dbReference>
<dbReference type="Pfam" id="PF10702">
    <property type="entry name" value="DUF2507"/>
    <property type="match status" value="1"/>
</dbReference>
<evidence type="ECO:0000313" key="1">
    <source>
        <dbReference type="EMBL" id="MEC1177676.1"/>
    </source>
</evidence>
<protein>
    <submittedName>
        <fullName evidence="1">YslB family protein</fullName>
    </submittedName>
</protein>
<evidence type="ECO:0000313" key="2">
    <source>
        <dbReference type="Proteomes" id="UP001344888"/>
    </source>
</evidence>
<dbReference type="AlphaFoldDB" id="A0AAW9NS83"/>
<dbReference type="EMBL" id="JARSFG010000005">
    <property type="protein sequence ID" value="MEC1177676.1"/>
    <property type="molecule type" value="Genomic_DNA"/>
</dbReference>
<accession>A0AAW9NS83</accession>
<dbReference type="SUPFAM" id="SSF111126">
    <property type="entry name" value="Ligand-binding domain in the NO signalling and Golgi transport"/>
    <property type="match status" value="1"/>
</dbReference>
<proteinExistence type="predicted"/>
<keyword evidence="2" id="KW-1185">Reference proteome</keyword>
<dbReference type="InterPro" id="IPR019642">
    <property type="entry name" value="DUF2507"/>
</dbReference>
<sequence length="137" mass="15855">METGNTKTIPTFGYEILRDYVLSSILGKHEGDVLYWSGKEIARKFPLFSMEEASTFFKEAGWGTLTLEKETKDSRTYILTGDSAILKFDSRCFRLEAGFLAQQLQHQIGYLTECYDETNSKKQYVQFHLKTDLKEKI</sequence>
<comment type="caution">
    <text evidence="1">The sequence shown here is derived from an EMBL/GenBank/DDBJ whole genome shotgun (WGS) entry which is preliminary data.</text>
</comment>
<name>A0AAW9NS83_9BACL</name>
<dbReference type="Proteomes" id="UP001344888">
    <property type="component" value="Unassembled WGS sequence"/>
</dbReference>
<reference evidence="1 2" key="1">
    <citation type="submission" date="2023-03" db="EMBL/GenBank/DDBJ databases">
        <title>Bacillus Genome Sequencing.</title>
        <authorList>
            <person name="Dunlap C."/>
        </authorList>
    </citation>
    <scope>NUCLEOTIDE SEQUENCE [LARGE SCALE GENOMIC DNA]</scope>
    <source>
        <strain evidence="1 2">B-59205</strain>
    </source>
</reference>
<dbReference type="InterPro" id="IPR024096">
    <property type="entry name" value="NO_sig/Golgi_transp_ligand-bd"/>
</dbReference>
<organism evidence="1 2">
    <name type="scientific">Metasolibacillus meyeri</name>
    <dbReference type="NCBI Taxonomy" id="1071052"/>
    <lineage>
        <taxon>Bacteria</taxon>
        <taxon>Bacillati</taxon>
        <taxon>Bacillota</taxon>
        <taxon>Bacilli</taxon>
        <taxon>Bacillales</taxon>
        <taxon>Caryophanaceae</taxon>
        <taxon>Metasolibacillus</taxon>
    </lineage>
</organism>
<gene>
    <name evidence="1" type="ORF">P9B03_04200</name>
</gene>